<organism evidence="3 4">
    <name type="scientific">Candidatus Nitrotoga arctica</name>
    <dbReference type="NCBI Taxonomy" id="453162"/>
    <lineage>
        <taxon>Bacteria</taxon>
        <taxon>Pseudomonadati</taxon>
        <taxon>Pseudomonadota</taxon>
        <taxon>Betaproteobacteria</taxon>
        <taxon>Nitrosomonadales</taxon>
        <taxon>Gallionellaceae</taxon>
        <taxon>Candidatus Nitrotoga</taxon>
    </lineage>
</organism>
<dbReference type="InterPro" id="IPR003607">
    <property type="entry name" value="HD/PDEase_dom"/>
</dbReference>
<sequence>MLKKIKVNDVRLGMYLQEVCGSWMDHPFWKRSFKLSEYKELNTLKNCGVDEIWIDTSKGLDVDAGMAALSQEEAELKVESELKKIEQASQKTEAPVSLQIELIAAKKIHTKTKEAVVSMFSDVRMGNALKLDDALSLVDEINQSIARNSSALVSLTRLKNVDDYTYLHSVAVCVLMMALGRQLGLEDKVLKQVGLAGLMHDLGKVFIPKEVLNKPGKLTEEEFNIVKMHPLKGWEFLKNSNEVNDLTLDVCRHHHERVDGKGYPDKLSGEALTLFARMGAICDVYDAITSNRCYKKGWEPAESIRKMAEWKDGHFDEAIFHAFVKTVGIYPTGTLLKLKSGRLGVVTDQSQHSLTKPLVKVFFSTRSNAPILQETIDLSKSPDSIANLENPLQWGFDLDEIMGV</sequence>
<accession>A0ABM8YZR0</accession>
<dbReference type="SMART" id="SM00471">
    <property type="entry name" value="HDc"/>
    <property type="match status" value="1"/>
</dbReference>
<dbReference type="EMBL" id="OU912926">
    <property type="protein sequence ID" value="CAG9933018.1"/>
    <property type="molecule type" value="Genomic_DNA"/>
</dbReference>
<dbReference type="InterPro" id="IPR006674">
    <property type="entry name" value="HD_domain"/>
</dbReference>
<dbReference type="SUPFAM" id="SSF109604">
    <property type="entry name" value="HD-domain/PDEase-like"/>
    <property type="match status" value="1"/>
</dbReference>
<evidence type="ECO:0000313" key="4">
    <source>
        <dbReference type="Proteomes" id="UP000839052"/>
    </source>
</evidence>
<dbReference type="RefSeq" id="WP_239796872.1">
    <property type="nucleotide sequence ID" value="NZ_OU912926.1"/>
</dbReference>
<gene>
    <name evidence="3" type="ORF">NTG6680_1765</name>
</gene>
<evidence type="ECO:0000259" key="1">
    <source>
        <dbReference type="PROSITE" id="PS51831"/>
    </source>
</evidence>
<evidence type="ECO:0000313" key="3">
    <source>
        <dbReference type="EMBL" id="CAG9933018.1"/>
    </source>
</evidence>
<dbReference type="PROSITE" id="PS51832">
    <property type="entry name" value="HD_GYP"/>
    <property type="match status" value="1"/>
</dbReference>
<dbReference type="PROSITE" id="PS51831">
    <property type="entry name" value="HD"/>
    <property type="match status" value="1"/>
</dbReference>
<protein>
    <submittedName>
        <fullName evidence="3">Cyclic di-GMP phosphodiesterase</fullName>
    </submittedName>
</protein>
<dbReference type="PANTHER" id="PTHR43155:SF2">
    <property type="entry name" value="CYCLIC DI-GMP PHOSPHODIESTERASE PA4108"/>
    <property type="match status" value="1"/>
</dbReference>
<feature type="domain" description="HD-GYP" evidence="2">
    <location>
        <begin position="141"/>
        <end position="339"/>
    </location>
</feature>
<evidence type="ECO:0000259" key="2">
    <source>
        <dbReference type="PROSITE" id="PS51832"/>
    </source>
</evidence>
<name>A0ABM8YZR0_9PROT</name>
<reference evidence="3 4" key="1">
    <citation type="submission" date="2021-10" db="EMBL/GenBank/DDBJ databases">
        <authorList>
            <person name="Koch H."/>
        </authorList>
    </citation>
    <scope>NUCLEOTIDE SEQUENCE [LARGE SCALE GENOMIC DNA]</scope>
    <source>
        <strain evidence="3">6680</strain>
    </source>
</reference>
<dbReference type="InterPro" id="IPR021812">
    <property type="entry name" value="DUF3391"/>
</dbReference>
<dbReference type="CDD" id="cd00077">
    <property type="entry name" value="HDc"/>
    <property type="match status" value="1"/>
</dbReference>
<proteinExistence type="predicted"/>
<dbReference type="PANTHER" id="PTHR43155">
    <property type="entry name" value="CYCLIC DI-GMP PHOSPHODIESTERASE PA4108-RELATED"/>
    <property type="match status" value="1"/>
</dbReference>
<dbReference type="Proteomes" id="UP000839052">
    <property type="component" value="Chromosome"/>
</dbReference>
<dbReference type="Pfam" id="PF11871">
    <property type="entry name" value="DUF3391"/>
    <property type="match status" value="1"/>
</dbReference>
<dbReference type="Pfam" id="PF13487">
    <property type="entry name" value="HD_5"/>
    <property type="match status" value="1"/>
</dbReference>
<feature type="domain" description="HD" evidence="1">
    <location>
        <begin position="165"/>
        <end position="281"/>
    </location>
</feature>
<keyword evidence="4" id="KW-1185">Reference proteome</keyword>
<dbReference type="InterPro" id="IPR037522">
    <property type="entry name" value="HD_GYP_dom"/>
</dbReference>
<dbReference type="Gene3D" id="1.10.3210.10">
    <property type="entry name" value="Hypothetical protein af1432"/>
    <property type="match status" value="1"/>
</dbReference>